<accession>A0ABW5NKE4</accession>
<dbReference type="Gene3D" id="3.30.450.20">
    <property type="entry name" value="PAS domain"/>
    <property type="match status" value="3"/>
</dbReference>
<dbReference type="SMART" id="SM00091">
    <property type="entry name" value="PAS"/>
    <property type="match status" value="3"/>
</dbReference>
<dbReference type="InterPro" id="IPR036890">
    <property type="entry name" value="HATPase_C_sf"/>
</dbReference>
<dbReference type="Gene3D" id="3.30.565.10">
    <property type="entry name" value="Histidine kinase-like ATPase, C-terminal domain"/>
    <property type="match status" value="1"/>
</dbReference>
<keyword evidence="5" id="KW-0808">Transferase</keyword>
<keyword evidence="6" id="KW-0812">Transmembrane</keyword>
<comment type="subcellular location">
    <subcellularLocation>
        <location evidence="2">Membrane</location>
        <topology evidence="2">Multi-pass membrane protein</topology>
    </subcellularLocation>
</comment>
<dbReference type="InterPro" id="IPR029016">
    <property type="entry name" value="GAF-like_dom_sf"/>
</dbReference>
<dbReference type="PROSITE" id="PS50109">
    <property type="entry name" value="HIS_KIN"/>
    <property type="match status" value="1"/>
</dbReference>
<evidence type="ECO:0000256" key="7">
    <source>
        <dbReference type="ARBA" id="ARBA00022741"/>
    </source>
</evidence>
<evidence type="ECO:0000256" key="4">
    <source>
        <dbReference type="ARBA" id="ARBA00022553"/>
    </source>
</evidence>
<dbReference type="InterPro" id="IPR001610">
    <property type="entry name" value="PAC"/>
</dbReference>
<dbReference type="Gene3D" id="2.10.70.100">
    <property type="match status" value="1"/>
</dbReference>
<evidence type="ECO:0000259" key="13">
    <source>
        <dbReference type="PROSITE" id="PS50109"/>
    </source>
</evidence>
<proteinExistence type="predicted"/>
<name>A0ABW5NKE4_9SPHI</name>
<dbReference type="CDD" id="cd00130">
    <property type="entry name" value="PAS"/>
    <property type="match status" value="1"/>
</dbReference>
<dbReference type="SUPFAM" id="SSF55874">
    <property type="entry name" value="ATPase domain of HSP90 chaperone/DNA topoisomerase II/histidine kinase"/>
    <property type="match status" value="1"/>
</dbReference>
<evidence type="ECO:0000313" key="16">
    <source>
        <dbReference type="EMBL" id="MFD2598712.1"/>
    </source>
</evidence>
<dbReference type="InterPro" id="IPR000014">
    <property type="entry name" value="PAS"/>
</dbReference>
<dbReference type="Gene3D" id="3.30.450.40">
    <property type="match status" value="1"/>
</dbReference>
<protein>
    <recommendedName>
        <fullName evidence="3">histidine kinase</fullName>
        <ecNumber evidence="3">2.7.13.3</ecNumber>
    </recommendedName>
</protein>
<keyword evidence="4" id="KW-0597">Phosphoprotein</keyword>
<feature type="domain" description="Histidine kinase" evidence="13">
    <location>
        <begin position="614"/>
        <end position="830"/>
    </location>
</feature>
<dbReference type="InterPro" id="IPR036097">
    <property type="entry name" value="HisK_dim/P_sf"/>
</dbReference>
<evidence type="ECO:0000256" key="10">
    <source>
        <dbReference type="ARBA" id="ARBA00022989"/>
    </source>
</evidence>
<dbReference type="InterPro" id="IPR000700">
    <property type="entry name" value="PAS-assoc_C"/>
</dbReference>
<evidence type="ECO:0000256" key="6">
    <source>
        <dbReference type="ARBA" id="ARBA00022692"/>
    </source>
</evidence>
<comment type="caution">
    <text evidence="16">The sequence shown here is derived from an EMBL/GenBank/DDBJ whole genome shotgun (WGS) entry which is preliminary data.</text>
</comment>
<dbReference type="InterPro" id="IPR003661">
    <property type="entry name" value="HisK_dim/P_dom"/>
</dbReference>
<dbReference type="SMART" id="SM00388">
    <property type="entry name" value="HisKA"/>
    <property type="match status" value="1"/>
</dbReference>
<dbReference type="Proteomes" id="UP001597393">
    <property type="component" value="Unassembled WGS sequence"/>
</dbReference>
<dbReference type="GO" id="GO:0005524">
    <property type="term" value="F:ATP binding"/>
    <property type="evidence" value="ECO:0007669"/>
    <property type="project" value="UniProtKB-KW"/>
</dbReference>
<dbReference type="PRINTS" id="PR00344">
    <property type="entry name" value="BCTRLSENSOR"/>
</dbReference>
<dbReference type="Gene3D" id="1.10.287.130">
    <property type="match status" value="1"/>
</dbReference>
<keyword evidence="9 16" id="KW-0067">ATP-binding</keyword>
<dbReference type="SMART" id="SM00387">
    <property type="entry name" value="HATPase_c"/>
    <property type="match status" value="1"/>
</dbReference>
<dbReference type="InterPro" id="IPR003018">
    <property type="entry name" value="GAF"/>
</dbReference>
<evidence type="ECO:0000256" key="2">
    <source>
        <dbReference type="ARBA" id="ARBA00004141"/>
    </source>
</evidence>
<dbReference type="Pfam" id="PF00512">
    <property type="entry name" value="HisKA"/>
    <property type="match status" value="1"/>
</dbReference>
<evidence type="ECO:0000313" key="17">
    <source>
        <dbReference type="Proteomes" id="UP001597393"/>
    </source>
</evidence>
<keyword evidence="8" id="KW-0418">Kinase</keyword>
<dbReference type="SUPFAM" id="SSF55781">
    <property type="entry name" value="GAF domain-like"/>
    <property type="match status" value="1"/>
</dbReference>
<dbReference type="PROSITE" id="PS50113">
    <property type="entry name" value="PAC"/>
    <property type="match status" value="1"/>
</dbReference>
<dbReference type="InterPro" id="IPR035965">
    <property type="entry name" value="PAS-like_dom_sf"/>
</dbReference>
<dbReference type="InterPro" id="IPR005467">
    <property type="entry name" value="His_kinase_dom"/>
</dbReference>
<keyword evidence="17" id="KW-1185">Reference proteome</keyword>
<dbReference type="SMART" id="SM00065">
    <property type="entry name" value="GAF"/>
    <property type="match status" value="1"/>
</dbReference>
<keyword evidence="12" id="KW-0472">Membrane</keyword>
<dbReference type="PANTHER" id="PTHR42878:SF7">
    <property type="entry name" value="SENSOR HISTIDINE KINASE GLRK"/>
    <property type="match status" value="1"/>
</dbReference>
<evidence type="ECO:0000256" key="3">
    <source>
        <dbReference type="ARBA" id="ARBA00012438"/>
    </source>
</evidence>
<evidence type="ECO:0000256" key="11">
    <source>
        <dbReference type="ARBA" id="ARBA00023012"/>
    </source>
</evidence>
<keyword evidence="7" id="KW-0547">Nucleotide-binding</keyword>
<feature type="domain" description="PAC" evidence="15">
    <location>
        <begin position="429"/>
        <end position="481"/>
    </location>
</feature>
<evidence type="ECO:0000256" key="9">
    <source>
        <dbReference type="ARBA" id="ARBA00022840"/>
    </source>
</evidence>
<gene>
    <name evidence="16" type="ORF">ACFSQ3_07080</name>
</gene>
<dbReference type="RefSeq" id="WP_380868834.1">
    <property type="nucleotide sequence ID" value="NZ_JBHUMA010000006.1"/>
</dbReference>
<dbReference type="PANTHER" id="PTHR42878">
    <property type="entry name" value="TWO-COMPONENT HISTIDINE KINASE"/>
    <property type="match status" value="1"/>
</dbReference>
<keyword evidence="10" id="KW-1133">Transmembrane helix</keyword>
<evidence type="ECO:0000256" key="8">
    <source>
        <dbReference type="ARBA" id="ARBA00022777"/>
    </source>
</evidence>
<dbReference type="InterPro" id="IPR050351">
    <property type="entry name" value="BphY/WalK/GraS-like"/>
</dbReference>
<dbReference type="SUPFAM" id="SSF47384">
    <property type="entry name" value="Homodimeric domain of signal transducing histidine kinase"/>
    <property type="match status" value="1"/>
</dbReference>
<evidence type="ECO:0000259" key="14">
    <source>
        <dbReference type="PROSITE" id="PS50112"/>
    </source>
</evidence>
<reference evidence="17" key="1">
    <citation type="journal article" date="2019" name="Int. J. Syst. Evol. Microbiol.">
        <title>The Global Catalogue of Microorganisms (GCM) 10K type strain sequencing project: providing services to taxonomists for standard genome sequencing and annotation.</title>
        <authorList>
            <consortium name="The Broad Institute Genomics Platform"/>
            <consortium name="The Broad Institute Genome Sequencing Center for Infectious Disease"/>
            <person name="Wu L."/>
            <person name="Ma J."/>
        </authorList>
    </citation>
    <scope>NUCLEOTIDE SEQUENCE [LARGE SCALE GENOMIC DNA]</scope>
    <source>
        <strain evidence="17">KCTC 42248</strain>
    </source>
</reference>
<sequence length="836" mass="94125">MSDEFSDHGESSRLDALHSYDILDTPSEVDFDEITNLAAAICNTPIALVSFVDKNRQWFKSVKGLDLRQTARSMSFCTVAIQNPKQILQVENTHQDDRFKSNPLVTGDPKIGFYAGMSIVDESGHALGTVCVIDTIERKLTADQEMALRILSKQIAEKLTLRKRVKQLEVARQESKTFEQGLLRTEKYLRNVINQAPTAIVIFSGSQMIIDSVNPLMLTLLNKDEGIKGKAFLEVLSNPEDQEVWEILREIYRTGQPMLKKDQAVSKRGTGKSEIAYYDYIYTPIVENNAVVGIINMATEVTDRVINSVQYKENEAKLLETNGHLWELNNALSASELTLKNLYRDLGVKEARLQYILDSLGEGVGITDEKGNIVYTNRRNQEIFQVNKDDMLKLSNTSVIWGNKRLNGTPLPDDEHPVTITLKTGETVRNFEFLVRDSNGTSIYLSMNTSPIKNDRGEVTGAIASFSDISERILLHQRLTESRESLQMALASANLGTWYINADTLEFLPSDRLKELFGFYADDEMPYEAAIEQIVDSHRTRVTELVNAAIESGEPYDLEYPIIGFHDKKLRWVHATGRLYAFEGEEKKSHFSGTIADITSRKMDEQRRNDLIAMVSHELRTPLTSLSGYLQILTGKIKRGQNDTALELGTKAQNQVDKMIGMVKGFLDVARSGEGKIYLDTTRFDMSDLIQSVQSEMSSTVIGHSLLFSPVEKVTVEADFAKIEQVIVNFIGNSIKYARNNSPINISCFRKSNSVVVEVKDEGVGVSERDQRYIFDRFYRAENSQVQLKSGFGIGLYICKEIIIRHGGEIGVSSELGRGSTFWFSLPLTSENQKYE</sequence>
<dbReference type="EC" id="2.7.13.3" evidence="3"/>
<keyword evidence="11" id="KW-0902">Two-component regulatory system</keyword>
<dbReference type="SMART" id="SM00086">
    <property type="entry name" value="PAC"/>
    <property type="match status" value="2"/>
</dbReference>
<dbReference type="Pfam" id="PF13426">
    <property type="entry name" value="PAS_9"/>
    <property type="match status" value="1"/>
</dbReference>
<dbReference type="Pfam" id="PF02518">
    <property type="entry name" value="HATPase_c"/>
    <property type="match status" value="1"/>
</dbReference>
<evidence type="ECO:0000256" key="5">
    <source>
        <dbReference type="ARBA" id="ARBA00022679"/>
    </source>
</evidence>
<evidence type="ECO:0000256" key="1">
    <source>
        <dbReference type="ARBA" id="ARBA00000085"/>
    </source>
</evidence>
<comment type="catalytic activity">
    <reaction evidence="1">
        <text>ATP + protein L-histidine = ADP + protein N-phospho-L-histidine.</text>
        <dbReference type="EC" id="2.7.13.3"/>
    </reaction>
</comment>
<evidence type="ECO:0000256" key="12">
    <source>
        <dbReference type="ARBA" id="ARBA00023136"/>
    </source>
</evidence>
<dbReference type="SUPFAM" id="SSF55785">
    <property type="entry name" value="PYP-like sensor domain (PAS domain)"/>
    <property type="match status" value="3"/>
</dbReference>
<feature type="domain" description="PAS" evidence="14">
    <location>
        <begin position="349"/>
        <end position="392"/>
    </location>
</feature>
<organism evidence="16 17">
    <name type="scientific">Sphingobacterium corticis</name>
    <dbReference type="NCBI Taxonomy" id="1812823"/>
    <lineage>
        <taxon>Bacteria</taxon>
        <taxon>Pseudomonadati</taxon>
        <taxon>Bacteroidota</taxon>
        <taxon>Sphingobacteriia</taxon>
        <taxon>Sphingobacteriales</taxon>
        <taxon>Sphingobacteriaceae</taxon>
        <taxon>Sphingobacterium</taxon>
    </lineage>
</organism>
<dbReference type="EMBL" id="JBHUMA010000006">
    <property type="protein sequence ID" value="MFD2598712.1"/>
    <property type="molecule type" value="Genomic_DNA"/>
</dbReference>
<dbReference type="InterPro" id="IPR004358">
    <property type="entry name" value="Sig_transdc_His_kin-like_C"/>
</dbReference>
<dbReference type="NCBIfam" id="TIGR00229">
    <property type="entry name" value="sensory_box"/>
    <property type="match status" value="1"/>
</dbReference>
<dbReference type="InterPro" id="IPR003594">
    <property type="entry name" value="HATPase_dom"/>
</dbReference>
<evidence type="ECO:0000259" key="15">
    <source>
        <dbReference type="PROSITE" id="PS50113"/>
    </source>
</evidence>
<dbReference type="Pfam" id="PF13188">
    <property type="entry name" value="PAS_8"/>
    <property type="match status" value="1"/>
</dbReference>
<dbReference type="PROSITE" id="PS50112">
    <property type="entry name" value="PAS"/>
    <property type="match status" value="1"/>
</dbReference>
<dbReference type="CDD" id="cd00082">
    <property type="entry name" value="HisKA"/>
    <property type="match status" value="1"/>
</dbReference>